<sequence length="271" mass="30140">MNFVPGVVTSSKKTEPAWWFVFRADKLLIELRGKAVAIPCVTHLESLNLQPVRKQYLGTLDGRPCYSAELAADASAPKGMAFQGLRGVLGLLEENLSLLSGRAIQIMNWDQTHQHCGRCGTPTQTKPNERAKVCPQCGLMNFPRISPAIIVAVLKSNQILLTRSHRFPPGLYSVIAGFVDPGETLEECVRREIKEEVGIEVENICYFGSQPWPFPNSLMVAFTADYASGKIIIDKTEVVDADWFTANNLPAIPDKVSISRRLIDWFVETHQ</sequence>
<dbReference type="InterPro" id="IPR015376">
    <property type="entry name" value="Znr_NADH_PPase"/>
</dbReference>
<evidence type="ECO:0000256" key="3">
    <source>
        <dbReference type="ARBA" id="ARBA00022723"/>
    </source>
</evidence>
<dbReference type="Pfam" id="PF00293">
    <property type="entry name" value="NUDIX"/>
    <property type="match status" value="1"/>
</dbReference>
<dbReference type="InterPro" id="IPR015797">
    <property type="entry name" value="NUDIX_hydrolase-like_dom_sf"/>
</dbReference>
<feature type="domain" description="Nudix hydrolase" evidence="7">
    <location>
        <begin position="143"/>
        <end position="268"/>
    </location>
</feature>
<evidence type="ECO:0000256" key="5">
    <source>
        <dbReference type="ARBA" id="ARBA00022842"/>
    </source>
</evidence>
<dbReference type="Pfam" id="PF09296">
    <property type="entry name" value="NUDIX-like"/>
    <property type="match status" value="1"/>
</dbReference>
<evidence type="ECO:0000256" key="6">
    <source>
        <dbReference type="ARBA" id="ARBA00023027"/>
    </source>
</evidence>
<dbReference type="InterPro" id="IPR015375">
    <property type="entry name" value="NADH_PPase-like_N"/>
</dbReference>
<dbReference type="InterPro" id="IPR000086">
    <property type="entry name" value="NUDIX_hydrolase_dom"/>
</dbReference>
<keyword evidence="4" id="KW-0378">Hydrolase</keyword>
<dbReference type="SUPFAM" id="SSF55811">
    <property type="entry name" value="Nudix"/>
    <property type="match status" value="2"/>
</dbReference>
<dbReference type="Gene3D" id="3.90.79.10">
    <property type="entry name" value="Nucleoside Triphosphate Pyrophosphohydrolase"/>
    <property type="match status" value="1"/>
</dbReference>
<dbReference type="Gene3D" id="3.90.79.20">
    <property type="match status" value="1"/>
</dbReference>
<reference evidence="8" key="1">
    <citation type="journal article" date="2014" name="Front. Microbiol.">
        <title>High frequency of phylogenetically diverse reductive dehalogenase-homologous genes in deep subseafloor sedimentary metagenomes.</title>
        <authorList>
            <person name="Kawai M."/>
            <person name="Futagami T."/>
            <person name="Toyoda A."/>
            <person name="Takaki Y."/>
            <person name="Nishi S."/>
            <person name="Hori S."/>
            <person name="Arai W."/>
            <person name="Tsubouchi T."/>
            <person name="Morono Y."/>
            <person name="Uchiyama I."/>
            <person name="Ito T."/>
            <person name="Fujiyama A."/>
            <person name="Inagaki F."/>
            <person name="Takami H."/>
        </authorList>
    </citation>
    <scope>NUCLEOTIDE SEQUENCE</scope>
    <source>
        <strain evidence="8">Expedition CK06-06</strain>
    </source>
</reference>
<dbReference type="InterPro" id="IPR020084">
    <property type="entry name" value="NUDIX_hydrolase_CS"/>
</dbReference>
<dbReference type="PANTHER" id="PTHR11383:SF3">
    <property type="entry name" value="NAD(P)H PYROPHOSPHATASE NUDT13, MITOCHONDRIAL"/>
    <property type="match status" value="1"/>
</dbReference>
<dbReference type="GO" id="GO:0016787">
    <property type="term" value="F:hydrolase activity"/>
    <property type="evidence" value="ECO:0007669"/>
    <property type="project" value="UniProtKB-KW"/>
</dbReference>
<dbReference type="PRINTS" id="PR00502">
    <property type="entry name" value="NUDIXFAMILY"/>
</dbReference>
<dbReference type="PROSITE" id="PS51462">
    <property type="entry name" value="NUDIX"/>
    <property type="match status" value="1"/>
</dbReference>
<proteinExistence type="predicted"/>
<evidence type="ECO:0000259" key="7">
    <source>
        <dbReference type="PROSITE" id="PS51462"/>
    </source>
</evidence>
<dbReference type="NCBIfam" id="NF001299">
    <property type="entry name" value="PRK00241.1"/>
    <property type="match status" value="1"/>
</dbReference>
<dbReference type="EMBL" id="BARV01005753">
    <property type="protein sequence ID" value="GAI17442.1"/>
    <property type="molecule type" value="Genomic_DNA"/>
</dbReference>
<dbReference type="InterPro" id="IPR020476">
    <property type="entry name" value="Nudix_hydrolase"/>
</dbReference>
<dbReference type="PROSITE" id="PS00893">
    <property type="entry name" value="NUDIX_BOX"/>
    <property type="match status" value="1"/>
</dbReference>
<dbReference type="AlphaFoldDB" id="X1LDR2"/>
<dbReference type="InterPro" id="IPR049734">
    <property type="entry name" value="NudC-like_C"/>
</dbReference>
<comment type="caution">
    <text evidence="8">The sequence shown here is derived from an EMBL/GenBank/DDBJ whole genome shotgun (WGS) entry which is preliminary data.</text>
</comment>
<name>X1LDR2_9ZZZZ</name>
<dbReference type="GO" id="GO:0046872">
    <property type="term" value="F:metal ion binding"/>
    <property type="evidence" value="ECO:0007669"/>
    <property type="project" value="UniProtKB-KW"/>
</dbReference>
<keyword evidence="6" id="KW-0520">NAD</keyword>
<comment type="cofactor">
    <cofactor evidence="1">
        <name>Mg(2+)</name>
        <dbReference type="ChEBI" id="CHEBI:18420"/>
    </cofactor>
</comment>
<evidence type="ECO:0000256" key="1">
    <source>
        <dbReference type="ARBA" id="ARBA00001946"/>
    </source>
</evidence>
<accession>X1LDR2</accession>
<evidence type="ECO:0000256" key="4">
    <source>
        <dbReference type="ARBA" id="ARBA00022801"/>
    </source>
</evidence>
<protein>
    <recommendedName>
        <fullName evidence="2">NAD(+) diphosphatase</fullName>
        <ecNumber evidence="2">3.6.1.22</ecNumber>
    </recommendedName>
</protein>
<keyword evidence="3" id="KW-0479">Metal-binding</keyword>
<dbReference type="CDD" id="cd03429">
    <property type="entry name" value="NUDIX_NADH_pyrophosphatase_Nudt13"/>
    <property type="match status" value="1"/>
</dbReference>
<keyword evidence="5" id="KW-0460">Magnesium</keyword>
<evidence type="ECO:0000256" key="2">
    <source>
        <dbReference type="ARBA" id="ARBA00012381"/>
    </source>
</evidence>
<gene>
    <name evidence="8" type="ORF">S06H3_11676</name>
</gene>
<organism evidence="8">
    <name type="scientific">marine sediment metagenome</name>
    <dbReference type="NCBI Taxonomy" id="412755"/>
    <lineage>
        <taxon>unclassified sequences</taxon>
        <taxon>metagenomes</taxon>
        <taxon>ecological metagenomes</taxon>
    </lineage>
</organism>
<evidence type="ECO:0000313" key="8">
    <source>
        <dbReference type="EMBL" id="GAI17442.1"/>
    </source>
</evidence>
<dbReference type="EC" id="3.6.1.22" evidence="2"/>
<dbReference type="Pfam" id="PF09297">
    <property type="entry name" value="Zn_ribbon_NUD"/>
    <property type="match status" value="1"/>
</dbReference>
<dbReference type="PANTHER" id="PTHR11383">
    <property type="entry name" value="NUCLEOSIDE DIPHOSPHATE-LINKED MOIETY X MOTIF 13"/>
    <property type="match status" value="1"/>
</dbReference>